<accession>A0A1R3X2V8</accession>
<dbReference type="GO" id="GO:0016758">
    <property type="term" value="F:hexosyltransferase activity"/>
    <property type="evidence" value="ECO:0007669"/>
    <property type="project" value="TreeGrafter"/>
</dbReference>
<dbReference type="EMBL" id="FTPP01000001">
    <property type="protein sequence ID" value="SIT85051.1"/>
    <property type="molecule type" value="Genomic_DNA"/>
</dbReference>
<dbReference type="PANTHER" id="PTHR34136">
    <property type="match status" value="1"/>
</dbReference>
<proteinExistence type="predicted"/>
<dbReference type="STRING" id="1317125.SAMN05444128_1483"/>
<evidence type="ECO:0000313" key="3">
    <source>
        <dbReference type="EMBL" id="SIT85051.1"/>
    </source>
</evidence>
<dbReference type="PANTHER" id="PTHR34136:SF1">
    <property type="entry name" value="UDP-N-ACETYL-D-MANNOSAMINURONIC ACID TRANSFERASE"/>
    <property type="match status" value="1"/>
</dbReference>
<dbReference type="NCBIfam" id="TIGR00696">
    <property type="entry name" value="wecG_tagA_cpsF"/>
    <property type="match status" value="1"/>
</dbReference>
<keyword evidence="1" id="KW-0328">Glycosyltransferase</keyword>
<gene>
    <name evidence="3" type="ORF">SAMN05444128_1483</name>
</gene>
<dbReference type="Proteomes" id="UP000187181">
    <property type="component" value="Unassembled WGS sequence"/>
</dbReference>
<evidence type="ECO:0000256" key="2">
    <source>
        <dbReference type="ARBA" id="ARBA00022679"/>
    </source>
</evidence>
<dbReference type="InterPro" id="IPR004629">
    <property type="entry name" value="WecG_TagA_CpsF"/>
</dbReference>
<organism evidence="3 4">
    <name type="scientific">Pontibacter indicus</name>
    <dbReference type="NCBI Taxonomy" id="1317125"/>
    <lineage>
        <taxon>Bacteria</taxon>
        <taxon>Pseudomonadati</taxon>
        <taxon>Bacteroidota</taxon>
        <taxon>Cytophagia</taxon>
        <taxon>Cytophagales</taxon>
        <taxon>Hymenobacteraceae</taxon>
        <taxon>Pontibacter</taxon>
    </lineage>
</organism>
<evidence type="ECO:0000313" key="4">
    <source>
        <dbReference type="Proteomes" id="UP000187181"/>
    </source>
</evidence>
<keyword evidence="2 3" id="KW-0808">Transferase</keyword>
<protein>
    <submittedName>
        <fullName evidence="3">N-acetylglucosaminyldiphosphoundecaprenol N-acetyl-beta-D-mannosaminyltransferase</fullName>
    </submittedName>
</protein>
<sequence length="279" mass="31850">MHTNDIMEPSTLRKTAAPLQQKRRLLNSYITTGRFDEFVEQVFWMTENRESSYVCFANVHMLVEAYQDPGFNKILNEADVASPDGGPLSKLMKLKYGHSQDRVPGMDLMPRLIEEAAARGKSVFFYGSTDDVLEEVVKTAKAKHPAIKIAGHYSPPFRKLTDAEDQSIVDMINDSGADLVFVALGCPKQERWMAEHKGRVKACMLGVGQAYMTYAGLEKRLPKWARDLSLEWTYRLYQEPKRLWKRYLVTNSIFVYLTLKDALWPKDKHSKATAVTVGY</sequence>
<name>A0A1R3X2V8_9BACT</name>
<keyword evidence="4" id="KW-1185">Reference proteome</keyword>
<evidence type="ECO:0000256" key="1">
    <source>
        <dbReference type="ARBA" id="ARBA00022676"/>
    </source>
</evidence>
<dbReference type="Pfam" id="PF03808">
    <property type="entry name" value="Glyco_tran_WecG"/>
    <property type="match status" value="1"/>
</dbReference>
<reference evidence="4" key="1">
    <citation type="submission" date="2017-01" db="EMBL/GenBank/DDBJ databases">
        <authorList>
            <person name="Varghese N."/>
            <person name="Submissions S."/>
        </authorList>
    </citation>
    <scope>NUCLEOTIDE SEQUENCE [LARGE SCALE GENOMIC DNA]</scope>
    <source>
        <strain evidence="4">LP100</strain>
    </source>
</reference>
<dbReference type="OrthoDB" id="9771846at2"/>
<dbReference type="CDD" id="cd06533">
    <property type="entry name" value="Glyco_transf_WecG_TagA"/>
    <property type="match status" value="1"/>
</dbReference>
<dbReference type="AlphaFoldDB" id="A0A1R3X2V8"/>